<keyword evidence="6" id="KW-1185">Reference proteome</keyword>
<dbReference type="AlphaFoldDB" id="E2AXQ9"/>
<feature type="domain" description="CCHC-type" evidence="4">
    <location>
        <begin position="280"/>
        <end position="295"/>
    </location>
</feature>
<evidence type="ECO:0000256" key="2">
    <source>
        <dbReference type="SAM" id="Coils"/>
    </source>
</evidence>
<dbReference type="InParanoid" id="E2AXQ9"/>
<gene>
    <name evidence="5" type="ORF">EAG_08140</name>
</gene>
<evidence type="ECO:0000256" key="3">
    <source>
        <dbReference type="SAM" id="MobiDB-lite"/>
    </source>
</evidence>
<feature type="region of interest" description="Disordered" evidence="3">
    <location>
        <begin position="312"/>
        <end position="337"/>
    </location>
</feature>
<evidence type="ECO:0000256" key="1">
    <source>
        <dbReference type="PROSITE-ProRule" id="PRU00047"/>
    </source>
</evidence>
<keyword evidence="1" id="KW-0863">Zinc-finger</keyword>
<dbReference type="OrthoDB" id="7552747at2759"/>
<dbReference type="OMA" id="WICGRIG"/>
<accession>E2AXQ9</accession>
<dbReference type="InterPro" id="IPR001878">
    <property type="entry name" value="Znf_CCHC"/>
</dbReference>
<name>E2AXQ9_CAMFO</name>
<dbReference type="EMBL" id="GL443645">
    <property type="protein sequence ID" value="EFN61778.1"/>
    <property type="molecule type" value="Genomic_DNA"/>
</dbReference>
<dbReference type="Proteomes" id="UP000000311">
    <property type="component" value="Unassembled WGS sequence"/>
</dbReference>
<keyword evidence="1" id="KW-0862">Zinc</keyword>
<protein>
    <recommendedName>
        <fullName evidence="4">CCHC-type domain-containing protein</fullName>
    </recommendedName>
</protein>
<dbReference type="InterPro" id="IPR005162">
    <property type="entry name" value="Retrotrans_gag_dom"/>
</dbReference>
<dbReference type="PROSITE" id="PS50158">
    <property type="entry name" value="ZF_CCHC"/>
    <property type="match status" value="1"/>
</dbReference>
<dbReference type="SUPFAM" id="SSF57756">
    <property type="entry name" value="Retrovirus zinc finger-like domains"/>
    <property type="match status" value="1"/>
</dbReference>
<reference evidence="5 6" key="1">
    <citation type="journal article" date="2010" name="Science">
        <title>Genomic comparison of the ants Camponotus floridanus and Harpegnathos saltator.</title>
        <authorList>
            <person name="Bonasio R."/>
            <person name="Zhang G."/>
            <person name="Ye C."/>
            <person name="Mutti N.S."/>
            <person name="Fang X."/>
            <person name="Qin N."/>
            <person name="Donahue G."/>
            <person name="Yang P."/>
            <person name="Li Q."/>
            <person name="Li C."/>
            <person name="Zhang P."/>
            <person name="Huang Z."/>
            <person name="Berger S.L."/>
            <person name="Reinberg D."/>
            <person name="Wang J."/>
            <person name="Liebig J."/>
        </authorList>
    </citation>
    <scope>NUCLEOTIDE SEQUENCE [LARGE SCALE GENOMIC DNA]</scope>
    <source>
        <strain evidence="6">C129</strain>
    </source>
</reference>
<proteinExistence type="predicted"/>
<sequence>MKAWLYRLNKGEITAMAKALNIEDAGKLEELCKRMGRFAEEHPEQIDAFETYTGEIGAQGAAPRLTVSTPTNLEFRTSTATDMAFQYDEKTIDQIRKWGCHFDIPRSRNPAALLEKMGELRHAYGFTPTQLLKGLPELLKGDSPLWFRNYRDSWGTWDDFERDFRRKFLPRRSPATLRREIMGQHQQSAEKVAHYVTVMMTLMRRARGYSRDEQLDMIYENMNPAYEHYMRIDDVQSIAELQSRAAEFEDILQEQKEAAKREKDTAVPSIAVVYKKNDCCWRCKQRGHTRAQCRRQARKFCSQCDKDGVLTKDCRPKAGKASGAGEDAAANTTPSPA</sequence>
<dbReference type="Pfam" id="PF03732">
    <property type="entry name" value="Retrotrans_gag"/>
    <property type="match status" value="1"/>
</dbReference>
<feature type="coiled-coil region" evidence="2">
    <location>
        <begin position="238"/>
        <end position="265"/>
    </location>
</feature>
<evidence type="ECO:0000313" key="6">
    <source>
        <dbReference type="Proteomes" id="UP000000311"/>
    </source>
</evidence>
<dbReference type="GO" id="GO:0008270">
    <property type="term" value="F:zinc ion binding"/>
    <property type="evidence" value="ECO:0007669"/>
    <property type="project" value="UniProtKB-KW"/>
</dbReference>
<keyword evidence="2" id="KW-0175">Coiled coil</keyword>
<dbReference type="InterPro" id="IPR036875">
    <property type="entry name" value="Znf_CCHC_sf"/>
</dbReference>
<evidence type="ECO:0000259" key="4">
    <source>
        <dbReference type="PROSITE" id="PS50158"/>
    </source>
</evidence>
<organism evidence="6">
    <name type="scientific">Camponotus floridanus</name>
    <name type="common">Florida carpenter ant</name>
    <dbReference type="NCBI Taxonomy" id="104421"/>
    <lineage>
        <taxon>Eukaryota</taxon>
        <taxon>Metazoa</taxon>
        <taxon>Ecdysozoa</taxon>
        <taxon>Arthropoda</taxon>
        <taxon>Hexapoda</taxon>
        <taxon>Insecta</taxon>
        <taxon>Pterygota</taxon>
        <taxon>Neoptera</taxon>
        <taxon>Endopterygota</taxon>
        <taxon>Hymenoptera</taxon>
        <taxon>Apocrita</taxon>
        <taxon>Aculeata</taxon>
        <taxon>Formicoidea</taxon>
        <taxon>Formicidae</taxon>
        <taxon>Formicinae</taxon>
        <taxon>Camponotus</taxon>
    </lineage>
</organism>
<evidence type="ECO:0000313" key="5">
    <source>
        <dbReference type="EMBL" id="EFN61778.1"/>
    </source>
</evidence>
<keyword evidence="1" id="KW-0479">Metal-binding</keyword>
<dbReference type="GO" id="GO:0003676">
    <property type="term" value="F:nucleic acid binding"/>
    <property type="evidence" value="ECO:0007669"/>
    <property type="project" value="InterPro"/>
</dbReference>
<dbReference type="Gene3D" id="4.10.60.10">
    <property type="entry name" value="Zinc finger, CCHC-type"/>
    <property type="match status" value="1"/>
</dbReference>